<dbReference type="Proteomes" id="UP000437736">
    <property type="component" value="Unassembled WGS sequence"/>
</dbReference>
<dbReference type="Gene3D" id="1.20.58.220">
    <property type="entry name" value="Phosphate transport system protein phou homolog 2, domain 2"/>
    <property type="match status" value="1"/>
</dbReference>
<dbReference type="EMBL" id="WJHE01000504">
    <property type="protein sequence ID" value="MST33168.1"/>
    <property type="molecule type" value="Genomic_DNA"/>
</dbReference>
<organism evidence="2 3">
    <name type="scientific">Acidiferrimicrobium australe</name>
    <dbReference type="NCBI Taxonomy" id="2664430"/>
    <lineage>
        <taxon>Bacteria</taxon>
        <taxon>Bacillati</taxon>
        <taxon>Actinomycetota</taxon>
        <taxon>Acidimicrobiia</taxon>
        <taxon>Acidimicrobiales</taxon>
        <taxon>Acidimicrobiaceae</taxon>
        <taxon>Acidiferrimicrobium</taxon>
    </lineage>
</organism>
<keyword evidence="3" id="KW-1185">Reference proteome</keyword>
<dbReference type="PANTHER" id="PTHR42930">
    <property type="entry name" value="PHOSPHATE-SPECIFIC TRANSPORT SYSTEM ACCESSORY PROTEIN PHOU"/>
    <property type="match status" value="1"/>
</dbReference>
<sequence>MASLRDSVVELCALVSEALARATWALLNADPVLARDVVDADSDVDRQTAALEAELWREVDAGGGTRPVRELVAALLVLPELERSADLAEHIAQRAEGGLGADMNPASRGVVQRMSEVAITMWQMTTGAFLSGTSSPEELDEADEELDVLHERLTAIVAGGGMDPAVAAQVTLLARFYERLGDHAVNLSRRVGAFTATT</sequence>
<evidence type="ECO:0000259" key="1">
    <source>
        <dbReference type="Pfam" id="PF01895"/>
    </source>
</evidence>
<comment type="caution">
    <text evidence="2">The sequence shown here is derived from an EMBL/GenBank/DDBJ whole genome shotgun (WGS) entry which is preliminary data.</text>
</comment>
<accession>A0ABW9QTZ2</accession>
<reference evidence="2 3" key="1">
    <citation type="submission" date="2019-11" db="EMBL/GenBank/DDBJ databases">
        <title>Acidiferrimicrobium australis gen. nov., sp. nov., an acidophilic and obligately heterotrophic, member of the Actinobacteria that catalyses dissimilatory oxido- reduction of iron isolated from metal-rich acidic water in Chile.</title>
        <authorList>
            <person name="Gonzalez D."/>
            <person name="Huber K."/>
            <person name="Hedrich S."/>
            <person name="Rojas-Villalobos C."/>
            <person name="Quatrini R."/>
            <person name="Dinamarca M.A."/>
            <person name="Schwarz A."/>
            <person name="Canales C."/>
            <person name="Nancucheo I."/>
        </authorList>
    </citation>
    <scope>NUCLEOTIDE SEQUENCE [LARGE SCALE GENOMIC DNA]</scope>
    <source>
        <strain evidence="2 3">USS-CCA1</strain>
    </source>
</reference>
<name>A0ABW9QTZ2_9ACTN</name>
<gene>
    <name evidence="2" type="ORF">GHK86_10605</name>
</gene>
<dbReference type="Pfam" id="PF01895">
    <property type="entry name" value="PhoU"/>
    <property type="match status" value="2"/>
</dbReference>
<feature type="domain" description="PhoU" evidence="1">
    <location>
        <begin position="9"/>
        <end position="94"/>
    </location>
</feature>
<dbReference type="InterPro" id="IPR028366">
    <property type="entry name" value="PhoU"/>
</dbReference>
<dbReference type="SUPFAM" id="SSF109755">
    <property type="entry name" value="PhoU-like"/>
    <property type="match status" value="1"/>
</dbReference>
<evidence type="ECO:0000313" key="2">
    <source>
        <dbReference type="EMBL" id="MST33168.1"/>
    </source>
</evidence>
<protein>
    <recommendedName>
        <fullName evidence="1">PhoU domain-containing protein</fullName>
    </recommendedName>
</protein>
<proteinExistence type="predicted"/>
<dbReference type="InterPro" id="IPR038078">
    <property type="entry name" value="PhoU-like_sf"/>
</dbReference>
<feature type="domain" description="PhoU" evidence="1">
    <location>
        <begin position="111"/>
        <end position="191"/>
    </location>
</feature>
<dbReference type="PANTHER" id="PTHR42930:SF3">
    <property type="entry name" value="PHOSPHATE-SPECIFIC TRANSPORT SYSTEM ACCESSORY PROTEIN PHOU"/>
    <property type="match status" value="1"/>
</dbReference>
<dbReference type="InterPro" id="IPR026022">
    <property type="entry name" value="PhoU_dom"/>
</dbReference>
<evidence type="ECO:0000313" key="3">
    <source>
        <dbReference type="Proteomes" id="UP000437736"/>
    </source>
</evidence>